<feature type="region of interest" description="Disordered" evidence="2">
    <location>
        <begin position="714"/>
        <end position="778"/>
    </location>
</feature>
<dbReference type="Pfam" id="PF12836">
    <property type="entry name" value="HHH_3"/>
    <property type="match status" value="1"/>
</dbReference>
<dbReference type="InterPro" id="IPR012337">
    <property type="entry name" value="RNaseH-like_sf"/>
</dbReference>
<evidence type="ECO:0000256" key="2">
    <source>
        <dbReference type="SAM" id="MobiDB-lite"/>
    </source>
</evidence>
<dbReference type="Pfam" id="PF17674">
    <property type="entry name" value="HHH_9"/>
    <property type="match status" value="1"/>
</dbReference>
<protein>
    <submittedName>
        <fullName evidence="4">Tex family protein</fullName>
    </submittedName>
</protein>
<dbReference type="InterPro" id="IPR044146">
    <property type="entry name" value="S1_Tex"/>
</dbReference>
<dbReference type="InterPro" id="IPR012340">
    <property type="entry name" value="NA-bd_OB-fold"/>
</dbReference>
<dbReference type="Pfam" id="PF16921">
    <property type="entry name" value="Tex_YqgF"/>
    <property type="match status" value="1"/>
</dbReference>
<dbReference type="Proteomes" id="UP001500416">
    <property type="component" value="Unassembled WGS sequence"/>
</dbReference>
<dbReference type="PROSITE" id="PS50889">
    <property type="entry name" value="S4"/>
    <property type="match status" value="1"/>
</dbReference>
<dbReference type="Pfam" id="PF22706">
    <property type="entry name" value="Tex_central_region"/>
    <property type="match status" value="1"/>
</dbReference>
<feature type="compositionally biased region" description="Gly residues" evidence="2">
    <location>
        <begin position="737"/>
        <end position="750"/>
    </location>
</feature>
<evidence type="ECO:0000259" key="3">
    <source>
        <dbReference type="PROSITE" id="PS50126"/>
    </source>
</evidence>
<dbReference type="InterPro" id="IPR006641">
    <property type="entry name" value="YqgF/RNaseH-like_dom"/>
</dbReference>
<dbReference type="Pfam" id="PF09371">
    <property type="entry name" value="Tex_N"/>
    <property type="match status" value="1"/>
</dbReference>
<sequence length="778" mass="84317">MTTAIHQRIADELGVRAGQVSAAVELLDGGSTVPFIARYRKEATGALDDAQLRTLEERLGYLRELEERRAAVLESIRSQGKLDDALEAAILAADSKARLEDLYLPYKPKRRTKAQIAREQGLEPLADGLLTDPTQDPQVVAEDYLTEEVADVAAALQGARAILVERFGEDGDLIGELRERMWSRGRVASKVREGKEEEGAKFSDYFDFSEPFGKLPSHRILALFRGEKEEVLDLHLDPGDEDEEPSGYEVAIAARFGVDNRGRAADKWLADTVRWAWRTRILVHLGIDLRSRLRQFAEDEAVKVFASNLRDLLLAAPAGTRATMGLDPGFRTGVKVAVVDATGKVVATDTIYPHVPANKWDESIAKLAVLARKHSVDLIAIGNGTASRETDKLAADLLKRHPELKLTKAVVSEAGASVYSASAFASAELPGLDVSLRGAVSIARRLQDPLAELVKIDPKSIGVGQYQHDITETKLSRSLDAVVEDCVNAVGVDLNTASVPLLTRVSGITAGLAENIVGHRDANGPFRTRRALKDVPRLGPKAFEQCAGFLRIPNGDDPLDASAVHPEAYPVVRRIQEAAGAELIGNTKVLKSLRPEQFVDEQFGLPTVTDILRELEKPGRDPRPAFKTATFAEGVEKIADLKPGMVLEGVVTNVAAFGAFVDIGVHQDGLVHISALSNTYVKDPRDVVKSGDVVRVKVLEVDIARKRIGLTLRLEDEPGRKGPQQRDQRDQRDQRGSRGGGGGGGGGRGGRSQQRQERPPANGAMAEALRRAGLGGSK</sequence>
<reference evidence="5" key="1">
    <citation type="journal article" date="2019" name="Int. J. Syst. Evol. Microbiol.">
        <title>The Global Catalogue of Microorganisms (GCM) 10K type strain sequencing project: providing services to taxonomists for standard genome sequencing and annotation.</title>
        <authorList>
            <consortium name="The Broad Institute Genomics Platform"/>
            <consortium name="The Broad Institute Genome Sequencing Center for Infectious Disease"/>
            <person name="Wu L."/>
            <person name="Ma J."/>
        </authorList>
    </citation>
    <scope>NUCLEOTIDE SEQUENCE [LARGE SCALE GENOMIC DNA]</scope>
    <source>
        <strain evidence="5">JCM 3380</strain>
    </source>
</reference>
<name>A0ABP3CIW3_9PSEU</name>
<dbReference type="InterPro" id="IPR041692">
    <property type="entry name" value="HHH_9"/>
</dbReference>
<dbReference type="InterPro" id="IPR023319">
    <property type="entry name" value="Tex-like_HTH_dom_sf"/>
</dbReference>
<dbReference type="Pfam" id="PF00575">
    <property type="entry name" value="S1"/>
    <property type="match status" value="1"/>
</dbReference>
<proteinExistence type="predicted"/>
<comment type="caution">
    <text evidence="4">The sequence shown here is derived from an EMBL/GenBank/DDBJ whole genome shotgun (WGS) entry which is preliminary data.</text>
</comment>
<accession>A0ABP3CIW3</accession>
<dbReference type="PANTHER" id="PTHR10724">
    <property type="entry name" value="30S RIBOSOMAL PROTEIN S1"/>
    <property type="match status" value="1"/>
</dbReference>
<dbReference type="SUPFAM" id="SSF50249">
    <property type="entry name" value="Nucleic acid-binding proteins"/>
    <property type="match status" value="1"/>
</dbReference>
<dbReference type="SUPFAM" id="SSF158832">
    <property type="entry name" value="Tex N-terminal region-like"/>
    <property type="match status" value="1"/>
</dbReference>
<dbReference type="PANTHER" id="PTHR10724:SF10">
    <property type="entry name" value="S1 RNA-BINDING DOMAIN-CONTAINING PROTEIN 1"/>
    <property type="match status" value="1"/>
</dbReference>
<dbReference type="SUPFAM" id="SSF47781">
    <property type="entry name" value="RuvA domain 2-like"/>
    <property type="match status" value="2"/>
</dbReference>
<dbReference type="InterPro" id="IPR003029">
    <property type="entry name" value="S1_domain"/>
</dbReference>
<dbReference type="CDD" id="cd05685">
    <property type="entry name" value="S1_Tex"/>
    <property type="match status" value="1"/>
</dbReference>
<evidence type="ECO:0000256" key="1">
    <source>
        <dbReference type="PROSITE-ProRule" id="PRU00182"/>
    </source>
</evidence>
<dbReference type="InterPro" id="IPR037027">
    <property type="entry name" value="YqgF/RNaseH-like_dom_sf"/>
</dbReference>
<dbReference type="SUPFAM" id="SSF53098">
    <property type="entry name" value="Ribonuclease H-like"/>
    <property type="match status" value="1"/>
</dbReference>
<feature type="compositionally biased region" description="Basic and acidic residues" evidence="2">
    <location>
        <begin position="714"/>
        <end position="736"/>
    </location>
</feature>
<organism evidence="4 5">
    <name type="scientific">Saccharothrix mutabilis subsp. mutabilis</name>
    <dbReference type="NCBI Taxonomy" id="66855"/>
    <lineage>
        <taxon>Bacteria</taxon>
        <taxon>Bacillati</taxon>
        <taxon>Actinomycetota</taxon>
        <taxon>Actinomycetes</taxon>
        <taxon>Pseudonocardiales</taxon>
        <taxon>Pseudonocardiaceae</taxon>
        <taxon>Saccharothrix</taxon>
    </lineage>
</organism>
<gene>
    <name evidence="4" type="ORF">GCM10010492_00130</name>
</gene>
<dbReference type="EMBL" id="BAAABU010000001">
    <property type="protein sequence ID" value="GAA0206698.1"/>
    <property type="molecule type" value="Genomic_DNA"/>
</dbReference>
<dbReference type="InterPro" id="IPR023323">
    <property type="entry name" value="Tex-like_dom_sf"/>
</dbReference>
<dbReference type="Gene3D" id="1.10.3500.10">
    <property type="entry name" value="Tex N-terminal region-like"/>
    <property type="match status" value="1"/>
</dbReference>
<dbReference type="PROSITE" id="PS50126">
    <property type="entry name" value="S1"/>
    <property type="match status" value="1"/>
</dbReference>
<dbReference type="Gene3D" id="2.40.50.140">
    <property type="entry name" value="Nucleic acid-binding proteins"/>
    <property type="match status" value="1"/>
</dbReference>
<evidence type="ECO:0000313" key="4">
    <source>
        <dbReference type="EMBL" id="GAA0206698.1"/>
    </source>
</evidence>
<keyword evidence="5" id="KW-1185">Reference proteome</keyword>
<dbReference type="SMART" id="SM00732">
    <property type="entry name" value="YqgFc"/>
    <property type="match status" value="1"/>
</dbReference>
<dbReference type="InterPro" id="IPR032639">
    <property type="entry name" value="Tex_YqgF"/>
</dbReference>
<dbReference type="InterPro" id="IPR050437">
    <property type="entry name" value="Ribos_protein_bS1-like"/>
</dbReference>
<dbReference type="InterPro" id="IPR018974">
    <property type="entry name" value="Tex-like_N"/>
</dbReference>
<dbReference type="SMART" id="SM00316">
    <property type="entry name" value="S1"/>
    <property type="match status" value="1"/>
</dbReference>
<dbReference type="Gene3D" id="3.30.420.140">
    <property type="entry name" value="YqgF/RNase H-like domain"/>
    <property type="match status" value="1"/>
</dbReference>
<dbReference type="Gene3D" id="1.10.10.650">
    <property type="entry name" value="RuvA domain 2-like"/>
    <property type="match status" value="1"/>
</dbReference>
<feature type="domain" description="S1 motif" evidence="3">
    <location>
        <begin position="644"/>
        <end position="713"/>
    </location>
</feature>
<dbReference type="InterPro" id="IPR010994">
    <property type="entry name" value="RuvA_2-like"/>
</dbReference>
<dbReference type="Gene3D" id="1.10.150.310">
    <property type="entry name" value="Tex RuvX-like domain-like"/>
    <property type="match status" value="1"/>
</dbReference>
<dbReference type="InterPro" id="IPR055179">
    <property type="entry name" value="Tex-like_central_region"/>
</dbReference>
<evidence type="ECO:0000313" key="5">
    <source>
        <dbReference type="Proteomes" id="UP001500416"/>
    </source>
</evidence>
<keyword evidence="1" id="KW-0694">RNA-binding</keyword>